<gene>
    <name evidence="1" type="ORF">HIM_09669</name>
</gene>
<evidence type="ECO:0000313" key="1">
    <source>
        <dbReference type="EMBL" id="KJZ70965.1"/>
    </source>
</evidence>
<accession>A0A0F7ZL68</accession>
<dbReference type="AlphaFoldDB" id="A0A0F7ZL68"/>
<keyword evidence="2" id="KW-1185">Reference proteome</keyword>
<reference evidence="1 2" key="1">
    <citation type="journal article" date="2014" name="Genome Biol. Evol.">
        <title>Comparative genomics and transcriptomics analyses reveal divergent lifestyle features of nematode endoparasitic fungus Hirsutella minnesotensis.</title>
        <authorList>
            <person name="Lai Y."/>
            <person name="Liu K."/>
            <person name="Zhang X."/>
            <person name="Zhang X."/>
            <person name="Li K."/>
            <person name="Wang N."/>
            <person name="Shu C."/>
            <person name="Wu Y."/>
            <person name="Wang C."/>
            <person name="Bushley K.E."/>
            <person name="Xiang M."/>
            <person name="Liu X."/>
        </authorList>
    </citation>
    <scope>NUCLEOTIDE SEQUENCE [LARGE SCALE GENOMIC DNA]</scope>
    <source>
        <strain evidence="1 2">3608</strain>
    </source>
</reference>
<dbReference type="EMBL" id="KQ030598">
    <property type="protein sequence ID" value="KJZ70965.1"/>
    <property type="molecule type" value="Genomic_DNA"/>
</dbReference>
<organism evidence="1 2">
    <name type="scientific">Hirsutella minnesotensis 3608</name>
    <dbReference type="NCBI Taxonomy" id="1043627"/>
    <lineage>
        <taxon>Eukaryota</taxon>
        <taxon>Fungi</taxon>
        <taxon>Dikarya</taxon>
        <taxon>Ascomycota</taxon>
        <taxon>Pezizomycotina</taxon>
        <taxon>Sordariomycetes</taxon>
        <taxon>Hypocreomycetidae</taxon>
        <taxon>Hypocreales</taxon>
        <taxon>Ophiocordycipitaceae</taxon>
        <taxon>Hirsutella</taxon>
    </lineage>
</organism>
<dbReference type="Proteomes" id="UP000054481">
    <property type="component" value="Unassembled WGS sequence"/>
</dbReference>
<name>A0A0F7ZL68_9HYPO</name>
<sequence length="117" mass="12835">MPTVEEIEKMLALGLYYNEPEPAILCIRCGFALKTDTDEFLAISVRSMASQGRPGGDSTASCFLCNSLNRLSWQEGQMGQLSIPISLYRRELPASTAAFGQPAWCSFYNTSSSHIGM</sequence>
<proteinExistence type="predicted"/>
<dbReference type="OrthoDB" id="5102871at2759"/>
<protein>
    <submittedName>
        <fullName evidence="1">Uncharacterized protein</fullName>
    </submittedName>
</protein>
<evidence type="ECO:0000313" key="2">
    <source>
        <dbReference type="Proteomes" id="UP000054481"/>
    </source>
</evidence>